<evidence type="ECO:0000313" key="2">
    <source>
        <dbReference type="EMBL" id="AHZ95330.1"/>
    </source>
</evidence>
<protein>
    <submittedName>
        <fullName evidence="2">Uncharacterized protein</fullName>
    </submittedName>
</protein>
<organism evidence="2 3">
    <name type="scientific">Mycobacterium phage Manad</name>
    <dbReference type="NCBI Taxonomy" id="1486403"/>
    <lineage>
        <taxon>Viruses</taxon>
        <taxon>Duplodnaviria</taxon>
        <taxon>Heunggongvirae</taxon>
        <taxon>Uroviricota</taxon>
        <taxon>Caudoviricetes</taxon>
        <taxon>Bclasvirinae</taxon>
        <taxon>Pegunavirus</taxon>
        <taxon>Pegunavirus manad</taxon>
    </lineage>
</organism>
<dbReference type="RefSeq" id="YP_009043345.1">
    <property type="nucleotide sequence ID" value="NC_024363.1"/>
</dbReference>
<dbReference type="KEGG" id="vg:19686004"/>
<reference evidence="2 3" key="1">
    <citation type="submission" date="2014-03" db="EMBL/GenBank/DDBJ databases">
        <authorList>
            <person name="Keyes J.M."/>
            <person name="Palaniappan R.S."/>
            <person name="Soti S."/>
            <person name="Thompson J.R."/>
            <person name="Coody T.K."/>
            <person name="Tekumalla S."/>
            <person name="Morgan A."/>
            <person name="Nelson M.A."/>
            <person name="Hillson S.J."/>
            <person name="Prasetyo J."/>
            <person name="Palomino C."/>
            <person name="Doak A.E."/>
            <person name="Pettis E."/>
            <person name="Harrington E.L."/>
            <person name="Mattivi C.M."/>
            <person name="Trieu M."/>
            <person name="Nelson S.L."/>
            <person name="Pelos C.M."/>
            <person name="Reed S.E."/>
            <person name="Guild N.A."/>
            <person name="Fillman C.L."/>
            <person name="Bradley K.W."/>
            <person name="Clarke D.Q."/>
            <person name="Lewis M.F."/>
            <person name="Barker L.P."/>
            <person name="Bailey C."/>
            <person name="Asai D.J."/>
            <person name="Garber M.L."/>
            <person name="Bowman C.A."/>
            <person name="Russell D.A."/>
            <person name="Pope W.H."/>
            <person name="Jacobs-Sera D."/>
            <person name="Hendrix R.W."/>
            <person name="Hatfull G.F."/>
        </authorList>
    </citation>
    <scope>NUCLEOTIDE SEQUENCE [LARGE SCALE GENOMIC DNA]</scope>
</reference>
<feature type="compositionally biased region" description="Gly residues" evidence="1">
    <location>
        <begin position="157"/>
        <end position="166"/>
    </location>
</feature>
<sequence>MTTTLPETGPLIKHTAVLSERHLVVVELPGRHHDVLPSEFPEIVSACERRARAWADAHGLELGGLGVYSSASCEGKPARVGVSFEVVVGKGEIDADQSPAGHLDRWRWSGGRLDWWRNVFNRSDQREGRKLVAREEGDNIVAFPRLASVDWASAAPGGAGGSGATGHTGQKSSQVSYHAVVDDRNNGELLDRPEDGAQ</sequence>
<dbReference type="EMBL" id="KJ595576">
    <property type="protein sequence ID" value="AHZ95330.1"/>
    <property type="molecule type" value="Genomic_DNA"/>
</dbReference>
<evidence type="ECO:0000313" key="3">
    <source>
        <dbReference type="Proteomes" id="UP000203559"/>
    </source>
</evidence>
<gene>
    <name evidence="2" type="primary">70</name>
    <name evidence="2" type="ORF">PBI_MANAD_70</name>
</gene>
<dbReference type="GeneID" id="19686004"/>
<dbReference type="Proteomes" id="UP000203559">
    <property type="component" value="Segment"/>
</dbReference>
<name>A0A059VGL6_9CAUD</name>
<feature type="region of interest" description="Disordered" evidence="1">
    <location>
        <begin position="156"/>
        <end position="198"/>
    </location>
</feature>
<accession>A0A059VGL6</accession>
<feature type="compositionally biased region" description="Basic and acidic residues" evidence="1">
    <location>
        <begin position="180"/>
        <end position="198"/>
    </location>
</feature>
<proteinExistence type="predicted"/>
<keyword evidence="3" id="KW-1185">Reference proteome</keyword>
<evidence type="ECO:0000256" key="1">
    <source>
        <dbReference type="SAM" id="MobiDB-lite"/>
    </source>
</evidence>